<dbReference type="SMART" id="SM00448">
    <property type="entry name" value="REC"/>
    <property type="match status" value="1"/>
</dbReference>
<dbReference type="InterPro" id="IPR011006">
    <property type="entry name" value="CheY-like_superfamily"/>
</dbReference>
<sequence length="189" mass="20627">MSIFDRLLGSVRKPTGKPEAPAVPPAAPVERRQRKRVNARKGTTVLIIDDSPTVVAVLRKALRSAGYDTREALDAEQGLALIAEEAPELIFLDIILPGMNGFNALRAIRKLPASQHIPVIMISGNEHATEQFYANRIGADDFMKKPFSRHEIFARIEALLDEQFVPRRKVDAAPTSSPTAATPATPTAP</sequence>
<name>A0ABV8DDR6_9BURK</name>
<feature type="region of interest" description="Disordered" evidence="3">
    <location>
        <begin position="1"/>
        <end position="33"/>
    </location>
</feature>
<dbReference type="EMBL" id="JBHSAJ010000053">
    <property type="protein sequence ID" value="MFC3936518.1"/>
    <property type="molecule type" value="Genomic_DNA"/>
</dbReference>
<dbReference type="InterPro" id="IPR001789">
    <property type="entry name" value="Sig_transdc_resp-reg_receiver"/>
</dbReference>
<feature type="modified residue" description="4-aspartylphosphate" evidence="2">
    <location>
        <position position="93"/>
    </location>
</feature>
<dbReference type="PROSITE" id="PS50110">
    <property type="entry name" value="RESPONSE_REGULATORY"/>
    <property type="match status" value="1"/>
</dbReference>
<dbReference type="InterPro" id="IPR050595">
    <property type="entry name" value="Bact_response_regulator"/>
</dbReference>
<dbReference type="Proteomes" id="UP001595693">
    <property type="component" value="Unassembled WGS sequence"/>
</dbReference>
<feature type="region of interest" description="Disordered" evidence="3">
    <location>
        <begin position="169"/>
        <end position="189"/>
    </location>
</feature>
<dbReference type="Pfam" id="PF00072">
    <property type="entry name" value="Response_reg"/>
    <property type="match status" value="1"/>
</dbReference>
<dbReference type="PANTHER" id="PTHR44591:SF3">
    <property type="entry name" value="RESPONSE REGULATORY DOMAIN-CONTAINING PROTEIN"/>
    <property type="match status" value="1"/>
</dbReference>
<dbReference type="SUPFAM" id="SSF52172">
    <property type="entry name" value="CheY-like"/>
    <property type="match status" value="1"/>
</dbReference>
<dbReference type="RefSeq" id="WP_055397698.1">
    <property type="nucleotide sequence ID" value="NZ_JAMXAX010000093.1"/>
</dbReference>
<keyword evidence="6" id="KW-1185">Reference proteome</keyword>
<gene>
    <name evidence="5" type="ORF">ACFOW3_18020</name>
</gene>
<organism evidence="5 6">
    <name type="scientific">Acidovorax facilis</name>
    <dbReference type="NCBI Taxonomy" id="12917"/>
    <lineage>
        <taxon>Bacteria</taxon>
        <taxon>Pseudomonadati</taxon>
        <taxon>Pseudomonadota</taxon>
        <taxon>Betaproteobacteria</taxon>
        <taxon>Burkholderiales</taxon>
        <taxon>Comamonadaceae</taxon>
        <taxon>Acidovorax</taxon>
    </lineage>
</organism>
<dbReference type="PANTHER" id="PTHR44591">
    <property type="entry name" value="STRESS RESPONSE REGULATOR PROTEIN 1"/>
    <property type="match status" value="1"/>
</dbReference>
<evidence type="ECO:0000259" key="4">
    <source>
        <dbReference type="PROSITE" id="PS50110"/>
    </source>
</evidence>
<evidence type="ECO:0000256" key="1">
    <source>
        <dbReference type="ARBA" id="ARBA00022553"/>
    </source>
</evidence>
<feature type="domain" description="Response regulatory" evidence="4">
    <location>
        <begin position="44"/>
        <end position="160"/>
    </location>
</feature>
<proteinExistence type="predicted"/>
<evidence type="ECO:0000256" key="3">
    <source>
        <dbReference type="SAM" id="MobiDB-lite"/>
    </source>
</evidence>
<accession>A0ABV8DDR6</accession>
<evidence type="ECO:0000313" key="6">
    <source>
        <dbReference type="Proteomes" id="UP001595693"/>
    </source>
</evidence>
<feature type="compositionally biased region" description="Low complexity" evidence="3">
    <location>
        <begin position="172"/>
        <end position="189"/>
    </location>
</feature>
<comment type="caution">
    <text evidence="5">The sequence shown here is derived from an EMBL/GenBank/DDBJ whole genome shotgun (WGS) entry which is preliminary data.</text>
</comment>
<reference evidence="6" key="1">
    <citation type="journal article" date="2019" name="Int. J. Syst. Evol. Microbiol.">
        <title>The Global Catalogue of Microorganisms (GCM) 10K type strain sequencing project: providing services to taxonomists for standard genome sequencing and annotation.</title>
        <authorList>
            <consortium name="The Broad Institute Genomics Platform"/>
            <consortium name="The Broad Institute Genome Sequencing Center for Infectious Disease"/>
            <person name="Wu L."/>
            <person name="Ma J."/>
        </authorList>
    </citation>
    <scope>NUCLEOTIDE SEQUENCE [LARGE SCALE GENOMIC DNA]</scope>
    <source>
        <strain evidence="6">CCUG 2113</strain>
    </source>
</reference>
<evidence type="ECO:0000256" key="2">
    <source>
        <dbReference type="PROSITE-ProRule" id="PRU00169"/>
    </source>
</evidence>
<dbReference type="Gene3D" id="3.40.50.2300">
    <property type="match status" value="1"/>
</dbReference>
<dbReference type="CDD" id="cd00156">
    <property type="entry name" value="REC"/>
    <property type="match status" value="1"/>
</dbReference>
<evidence type="ECO:0000313" key="5">
    <source>
        <dbReference type="EMBL" id="MFC3936518.1"/>
    </source>
</evidence>
<keyword evidence="1 2" id="KW-0597">Phosphoprotein</keyword>
<protein>
    <submittedName>
        <fullName evidence="5">PleD family two-component system response regulator</fullName>
    </submittedName>
</protein>